<dbReference type="EMBL" id="LTBA01000012">
    <property type="protein sequence ID" value="KYH34672.1"/>
    <property type="molecule type" value="Genomic_DNA"/>
</dbReference>
<dbReference type="InterPro" id="IPR037171">
    <property type="entry name" value="NagB/RpiA_transferase-like"/>
</dbReference>
<dbReference type="GO" id="GO:0030246">
    <property type="term" value="F:carbohydrate binding"/>
    <property type="evidence" value="ECO:0007669"/>
    <property type="project" value="InterPro"/>
</dbReference>
<evidence type="ECO:0000256" key="1">
    <source>
        <dbReference type="ARBA" id="ARBA00010466"/>
    </source>
</evidence>
<comment type="caution">
    <text evidence="7">The sequence shown here is derived from an EMBL/GenBank/DDBJ whole genome shotgun (WGS) entry which is preliminary data.</text>
</comment>
<evidence type="ECO:0000313" key="8">
    <source>
        <dbReference type="Proteomes" id="UP000075531"/>
    </source>
</evidence>
<dbReference type="SUPFAM" id="SSF46785">
    <property type="entry name" value="Winged helix' DNA-binding domain"/>
    <property type="match status" value="1"/>
</dbReference>
<comment type="similarity">
    <text evidence="1">Belongs to the SorC transcriptional regulatory family.</text>
</comment>
<dbReference type="SUPFAM" id="SSF100950">
    <property type="entry name" value="NagB/RpiA/CoA transferase-like"/>
    <property type="match status" value="1"/>
</dbReference>
<dbReference type="Pfam" id="PF21715">
    <property type="entry name" value="CggR_N"/>
    <property type="match status" value="1"/>
</dbReference>
<dbReference type="InterPro" id="IPR007324">
    <property type="entry name" value="Sugar-bd_dom_put"/>
</dbReference>
<dbReference type="Proteomes" id="UP000075531">
    <property type="component" value="Unassembled WGS sequence"/>
</dbReference>
<feature type="domain" description="CggR N-terminal DNA binding" evidence="6">
    <location>
        <begin position="51"/>
        <end position="119"/>
    </location>
</feature>
<dbReference type="Gene3D" id="1.10.10.10">
    <property type="entry name" value="Winged helix-like DNA-binding domain superfamily/Winged helix DNA-binding domain"/>
    <property type="match status" value="1"/>
</dbReference>
<evidence type="ECO:0000259" key="6">
    <source>
        <dbReference type="Pfam" id="PF21715"/>
    </source>
</evidence>
<protein>
    <submittedName>
        <fullName evidence="7">Central glycolytic protein regulator</fullName>
    </submittedName>
</protein>
<organism evidence="7 8">
    <name type="scientific">Clostridium tepidiprofundi DSM 19306</name>
    <dbReference type="NCBI Taxonomy" id="1121338"/>
    <lineage>
        <taxon>Bacteria</taxon>
        <taxon>Bacillati</taxon>
        <taxon>Bacillota</taxon>
        <taxon>Clostridia</taxon>
        <taxon>Eubacteriales</taxon>
        <taxon>Clostridiaceae</taxon>
        <taxon>Clostridium</taxon>
    </lineage>
</organism>
<dbReference type="InterPro" id="IPR036388">
    <property type="entry name" value="WH-like_DNA-bd_sf"/>
</dbReference>
<dbReference type="PATRIC" id="fig|1121338.3.peg.1427"/>
<dbReference type="InterPro" id="IPR036390">
    <property type="entry name" value="WH_DNA-bd_sf"/>
</dbReference>
<gene>
    <name evidence="7" type="primary">cggR</name>
    <name evidence="7" type="ORF">CLTEP_13920</name>
</gene>
<evidence type="ECO:0000313" key="7">
    <source>
        <dbReference type="EMBL" id="KYH34672.1"/>
    </source>
</evidence>
<evidence type="ECO:0000256" key="2">
    <source>
        <dbReference type="ARBA" id="ARBA00023015"/>
    </source>
</evidence>
<name>A0A151B4I3_9CLOT</name>
<keyword evidence="8" id="KW-1185">Reference proteome</keyword>
<dbReference type="PANTHER" id="PTHR34294">
    <property type="entry name" value="TRANSCRIPTIONAL REGULATOR-RELATED"/>
    <property type="match status" value="1"/>
</dbReference>
<sequence>MNFLFEKFQKRFIIYVGAKNDMVDKLVPRGVQMDELLKFQKKIVPELVELLELRYNILKTIYYYQPIGRRMLSSILNLGERCIRNEIKFLKEAELISINNLGMFINPEGEEIIIKLKKFLYELNGLSELESDLRKYLHIKKVFVVPGDLDNDKTVLKDMGKVASDYLKTILRDDIVISITGGSSVREIADSMQKCSKYKNILILPARGGIGRNVDIQSNTIAANLAHKINANYKLLHVPDNLSYNALEAILKEKNIVDIVNKIRNSDVLIFGIGRAEEMAKRRGMPDELICEILSKGAVGEAFGHYFNDEGEIVYYTPTIGIKNQDTKNIAILIAIAGGKSKAKAIISTEIDRTESVLITDQGAAQEIVRIIKNKLDNNITE</sequence>
<reference evidence="7 8" key="1">
    <citation type="submission" date="2016-02" db="EMBL/GenBank/DDBJ databases">
        <title>Genome sequence of Clostridium tepidiprofundi DSM 19306.</title>
        <authorList>
            <person name="Poehlein A."/>
            <person name="Daniel R."/>
        </authorList>
    </citation>
    <scope>NUCLEOTIDE SEQUENCE [LARGE SCALE GENOMIC DNA]</scope>
    <source>
        <strain evidence="7 8">DSM 19306</strain>
    </source>
</reference>
<evidence type="ECO:0000259" key="5">
    <source>
        <dbReference type="Pfam" id="PF04198"/>
    </source>
</evidence>
<proteinExistence type="inferred from homology"/>
<dbReference type="GO" id="GO:0003677">
    <property type="term" value="F:DNA binding"/>
    <property type="evidence" value="ECO:0007669"/>
    <property type="project" value="UniProtKB-KW"/>
</dbReference>
<dbReference type="PANTHER" id="PTHR34294:SF5">
    <property type="entry name" value="CENTRAL GLYCOLYTIC GENES REGULATOR"/>
    <property type="match status" value="1"/>
</dbReference>
<keyword evidence="2" id="KW-0805">Transcription regulation</keyword>
<dbReference type="Pfam" id="PF04198">
    <property type="entry name" value="Sugar-bind"/>
    <property type="match status" value="1"/>
</dbReference>
<evidence type="ECO:0000256" key="4">
    <source>
        <dbReference type="ARBA" id="ARBA00023163"/>
    </source>
</evidence>
<dbReference type="InterPro" id="IPR051054">
    <property type="entry name" value="SorC_transcr_regulators"/>
</dbReference>
<dbReference type="InterPro" id="IPR048715">
    <property type="entry name" value="CggR_N"/>
</dbReference>
<feature type="domain" description="Sugar-binding" evidence="5">
    <location>
        <begin position="122"/>
        <end position="369"/>
    </location>
</feature>
<dbReference type="Gene3D" id="3.40.50.1360">
    <property type="match status" value="1"/>
</dbReference>
<accession>A0A151B4I3</accession>
<dbReference type="AlphaFoldDB" id="A0A151B4I3"/>
<evidence type="ECO:0000256" key="3">
    <source>
        <dbReference type="ARBA" id="ARBA00023125"/>
    </source>
</evidence>
<dbReference type="STRING" id="1121338.CLTEP_13920"/>
<keyword evidence="3" id="KW-0238">DNA-binding</keyword>
<keyword evidence="4" id="KW-0804">Transcription</keyword>